<dbReference type="STRING" id="1802439.A2589_03465"/>
<proteinExistence type="predicted"/>
<feature type="chain" id="PRO_5009584099" description="DUF5667 domain-containing protein" evidence="2">
    <location>
        <begin position="28"/>
        <end position="128"/>
    </location>
</feature>
<dbReference type="Proteomes" id="UP000177838">
    <property type="component" value="Unassembled WGS sequence"/>
</dbReference>
<sequence>MNKTKLGLGSLAVILGVTALSAGSALAYQGDPSVAGPNCSADRQAEMRTIFQNKDYQAWKSLKQNQGRVTQIITEANFAKLVEAHELALEGKLEEAQKIRQELGLGLKNGSGRQGGGMNMGMGRGLNR</sequence>
<organism evidence="3 4">
    <name type="scientific">Candidatus Vogelbacteria bacterium RIFOXYD1_FULL_46_19</name>
    <dbReference type="NCBI Taxonomy" id="1802439"/>
    <lineage>
        <taxon>Bacteria</taxon>
        <taxon>Candidatus Vogeliibacteriota</taxon>
    </lineage>
</organism>
<comment type="caution">
    <text evidence="3">The sequence shown here is derived from an EMBL/GenBank/DDBJ whole genome shotgun (WGS) entry which is preliminary data.</text>
</comment>
<evidence type="ECO:0008006" key="5">
    <source>
        <dbReference type="Google" id="ProtNLM"/>
    </source>
</evidence>
<keyword evidence="2" id="KW-0732">Signal</keyword>
<feature type="region of interest" description="Disordered" evidence="1">
    <location>
        <begin position="107"/>
        <end position="128"/>
    </location>
</feature>
<dbReference type="EMBL" id="MHTK01000008">
    <property type="protein sequence ID" value="OHA59242.1"/>
    <property type="molecule type" value="Genomic_DNA"/>
</dbReference>
<evidence type="ECO:0000256" key="2">
    <source>
        <dbReference type="SAM" id="SignalP"/>
    </source>
</evidence>
<gene>
    <name evidence="3" type="ORF">A2589_03465</name>
</gene>
<name>A0A1G2QGV0_9BACT</name>
<feature type="signal peptide" evidence="2">
    <location>
        <begin position="1"/>
        <end position="27"/>
    </location>
</feature>
<evidence type="ECO:0000313" key="3">
    <source>
        <dbReference type="EMBL" id="OHA59242.1"/>
    </source>
</evidence>
<evidence type="ECO:0000256" key="1">
    <source>
        <dbReference type="SAM" id="MobiDB-lite"/>
    </source>
</evidence>
<accession>A0A1G2QGV0</accession>
<reference evidence="3 4" key="1">
    <citation type="journal article" date="2016" name="Nat. Commun.">
        <title>Thousands of microbial genomes shed light on interconnected biogeochemical processes in an aquifer system.</title>
        <authorList>
            <person name="Anantharaman K."/>
            <person name="Brown C.T."/>
            <person name="Hug L.A."/>
            <person name="Sharon I."/>
            <person name="Castelle C.J."/>
            <person name="Probst A.J."/>
            <person name="Thomas B.C."/>
            <person name="Singh A."/>
            <person name="Wilkins M.J."/>
            <person name="Karaoz U."/>
            <person name="Brodie E.L."/>
            <person name="Williams K.H."/>
            <person name="Hubbard S.S."/>
            <person name="Banfield J.F."/>
        </authorList>
    </citation>
    <scope>NUCLEOTIDE SEQUENCE [LARGE SCALE GENOMIC DNA]</scope>
</reference>
<dbReference type="AlphaFoldDB" id="A0A1G2QGV0"/>
<evidence type="ECO:0000313" key="4">
    <source>
        <dbReference type="Proteomes" id="UP000177838"/>
    </source>
</evidence>
<protein>
    <recommendedName>
        <fullName evidence="5">DUF5667 domain-containing protein</fullName>
    </recommendedName>
</protein>